<dbReference type="Proteomes" id="UP000277671">
    <property type="component" value="Unassembled WGS sequence"/>
</dbReference>
<feature type="compositionally biased region" description="Pro residues" evidence="1">
    <location>
        <begin position="318"/>
        <end position="336"/>
    </location>
</feature>
<sequence>MRPGDLLRQLDRRLLPPLARGLVRLGQGPLRMRVLTTAALFSSVAVLVTAVWAADRAQVGGDTTVGEVTRVGVIEGESIPGYVESSRSELKALVATPPDEPGGETYALVTLAAYLAPDRLTPIIGDVSVSEVFGRVPRPQTQTELVRIPAMRIPADVVAGMRRVAERKDREAADYRARAAELPPDADQELRRLYDSGAQVALDEATAYGSGCSCVYAAIVRATPTVLDRVAARPGVRAVDAAPEVRRLDRAVFTPPLPEQRDVVRPPADDGSPTPSGGSTTAPASGTPAPDPSLDPTPPSTPPTAPVSVSPPTSEPTTAPPSAPQPPVEPSTPAPPVASTVPAVADDVLVEPTEIVEVEAR</sequence>
<feature type="region of interest" description="Disordered" evidence="1">
    <location>
        <begin position="250"/>
        <end position="347"/>
    </location>
</feature>
<dbReference type="AlphaFoldDB" id="A0A495JFM4"/>
<comment type="caution">
    <text evidence="2">The sequence shown here is derived from an EMBL/GenBank/DDBJ whole genome shotgun (WGS) entry which is preliminary data.</text>
</comment>
<feature type="compositionally biased region" description="Polar residues" evidence="1">
    <location>
        <begin position="273"/>
        <end position="284"/>
    </location>
</feature>
<evidence type="ECO:0000313" key="3">
    <source>
        <dbReference type="Proteomes" id="UP000277671"/>
    </source>
</evidence>
<evidence type="ECO:0000313" key="2">
    <source>
        <dbReference type="EMBL" id="RKR87174.1"/>
    </source>
</evidence>
<gene>
    <name evidence="2" type="ORF">BDK92_1447</name>
</gene>
<accession>A0A495JFM4</accession>
<keyword evidence="3" id="KW-1185">Reference proteome</keyword>
<feature type="compositionally biased region" description="Low complexity" evidence="1">
    <location>
        <begin position="337"/>
        <end position="347"/>
    </location>
</feature>
<feature type="compositionally biased region" description="Low complexity" evidence="1">
    <location>
        <begin position="306"/>
        <end position="317"/>
    </location>
</feature>
<feature type="compositionally biased region" description="Basic and acidic residues" evidence="1">
    <location>
        <begin position="259"/>
        <end position="268"/>
    </location>
</feature>
<dbReference type="RefSeq" id="WP_170208519.1">
    <property type="nucleotide sequence ID" value="NZ_RBKT01000001.1"/>
</dbReference>
<reference evidence="2 3" key="1">
    <citation type="submission" date="2018-10" db="EMBL/GenBank/DDBJ databases">
        <title>Sequencing the genomes of 1000 actinobacteria strains.</title>
        <authorList>
            <person name="Klenk H.-P."/>
        </authorList>
    </citation>
    <scope>NUCLEOTIDE SEQUENCE [LARGE SCALE GENOMIC DNA]</scope>
    <source>
        <strain evidence="2 3">DSM 45175</strain>
    </source>
</reference>
<protein>
    <submittedName>
        <fullName evidence="2">Uncharacterized protein</fullName>
    </submittedName>
</protein>
<proteinExistence type="predicted"/>
<name>A0A495JFM4_9ACTN</name>
<evidence type="ECO:0000256" key="1">
    <source>
        <dbReference type="SAM" id="MobiDB-lite"/>
    </source>
</evidence>
<feature type="compositionally biased region" description="Pro residues" evidence="1">
    <location>
        <begin position="289"/>
        <end position="305"/>
    </location>
</feature>
<organism evidence="2 3">
    <name type="scientific">Micromonospora pisi</name>
    <dbReference type="NCBI Taxonomy" id="589240"/>
    <lineage>
        <taxon>Bacteria</taxon>
        <taxon>Bacillati</taxon>
        <taxon>Actinomycetota</taxon>
        <taxon>Actinomycetes</taxon>
        <taxon>Micromonosporales</taxon>
        <taxon>Micromonosporaceae</taxon>
        <taxon>Micromonospora</taxon>
    </lineage>
</organism>
<dbReference type="EMBL" id="RBKT01000001">
    <property type="protein sequence ID" value="RKR87174.1"/>
    <property type="molecule type" value="Genomic_DNA"/>
</dbReference>